<protein>
    <submittedName>
        <fullName evidence="1">Uncharacterized protein</fullName>
    </submittedName>
</protein>
<dbReference type="AlphaFoldDB" id="A0A7D9EJ36"/>
<dbReference type="OrthoDB" id="5989844at2759"/>
<evidence type="ECO:0000313" key="1">
    <source>
        <dbReference type="EMBL" id="CAB4008405.1"/>
    </source>
</evidence>
<gene>
    <name evidence="1" type="ORF">PACLA_8A002947</name>
</gene>
<comment type="caution">
    <text evidence="1">The sequence shown here is derived from an EMBL/GenBank/DDBJ whole genome shotgun (WGS) entry which is preliminary data.</text>
</comment>
<sequence length="1243" mass="138608">MVLIIKETVFISNCLRSDISNANGCIISINDTRIPVSNNLDNDKIVSSFTNLTFSGNKGPLFFFNNSKGKFEGYYSNIRVMKSVNWQRSSDGAQSSLLAITADKVNLFFVDVLFASNHGYRCLSIDAKHITLTIRNSWFVAHKINGNGGVLFLGKSHRLFVNITDTEFSDCRSYKGGVTYISNENKEINFSARNVSFNRCKANDSGGAISINGNNANLMLENVTFIECMAADGSGGGISINVENVCLNLLYTVWKACSTSTSFFGSALSIMITTGNMSIGHSHFDDLQLDPTAFRRTVYIYASQNNAGSLEVYDSKFLNSYFAIWTIDTISVNLTRVNFTRASNTALSIISNTMRSTAQVHVVRCVFKNSTGGISLFLQEAEIVNVTIKDSNFSGFSNNIVGGQAINILVKTLIEINSAISSFILFENVLVEKNRFITVFDDAAVSVDLSNFFAREGNTVKVIQSRFIKNQNLETSSVFNKKAGALLVAMPADNLTFPGCVEDNKLDIHRKWHYKNKVVILNTSFENNIGVTGALYSSNGDTKCINCLFKDNIAVTRSGQVHIGENSGKLELINSTFLETRAGYDFYSRNIEDENNYQQSTFIFSYSAGPLFITGTEFKSEVSKQRSLAIIISKGGDFNMANQSLFLCPTGSKLVREDFSHFVATEYQKQSCTISVTVVTLSCQACPGGTYSLQKGYSTNMSKTTEGFYCFPCPYGANCNHNVVAKTNFWGHEISYSPPQLQFVTCPAGYCITPNTLDTAVYNGCYGNREGKLCGKCKQGFTEELMSTSCIDQTECDSVLFWSLLLLFSFLVALYFLLQPNISRFIYKQIMWFKKRDDHEILTDAGYTKIIFYFYQIAGILLLETYMELIEKTKILSMIISAFSFHIILGSSKTIGCPFIGMTPITKVIFANIGVLTILLCIFIIFIAHTIFCKVKGTCIEEIPFLAAVLELLLLGYANIAKATLKLLTCVTIGSESVLFIEGNTPCWQWWQVILGMAVAFFMVPFTAILYLGSKKYYEQKISPKEILLALVLPVPYIMCRTYKFIKRQCSNQSAMTVIEEEEREECSRFTDVLYGPFRSPTDEIKGTLYWESVLVGRRLILLSIHALVVDPLFRLFLLTLTCVAVLYHHLLVFPFKDTKANHLEAISLLALVVISSINLCKAVLWSAGVTPVGPNLMYIKILEWIEVVLLALVPFIFAILLSCFVVSLLLRLAFILAHGAATFFSFLKTFIFVDEDRPLMEN</sequence>
<keyword evidence="2" id="KW-1185">Reference proteome</keyword>
<dbReference type="Proteomes" id="UP001152795">
    <property type="component" value="Unassembled WGS sequence"/>
</dbReference>
<evidence type="ECO:0000313" key="2">
    <source>
        <dbReference type="Proteomes" id="UP001152795"/>
    </source>
</evidence>
<name>A0A7D9EJ36_PARCT</name>
<dbReference type="PANTHER" id="PTHR11319:SF35">
    <property type="entry name" value="OUTER MEMBRANE PROTEIN PMPC-RELATED"/>
    <property type="match status" value="1"/>
</dbReference>
<dbReference type="PANTHER" id="PTHR11319">
    <property type="entry name" value="G PROTEIN-COUPLED RECEPTOR-RELATED"/>
    <property type="match status" value="1"/>
</dbReference>
<proteinExistence type="predicted"/>
<reference evidence="1" key="1">
    <citation type="submission" date="2020-04" db="EMBL/GenBank/DDBJ databases">
        <authorList>
            <person name="Alioto T."/>
            <person name="Alioto T."/>
            <person name="Gomez Garrido J."/>
        </authorList>
    </citation>
    <scope>NUCLEOTIDE SEQUENCE</scope>
    <source>
        <strain evidence="1">A484AB</strain>
    </source>
</reference>
<dbReference type="SUPFAM" id="SSF51126">
    <property type="entry name" value="Pectin lyase-like"/>
    <property type="match status" value="1"/>
</dbReference>
<accession>A0A7D9EJ36</accession>
<dbReference type="InterPro" id="IPR011050">
    <property type="entry name" value="Pectin_lyase_fold/virulence"/>
</dbReference>
<organism evidence="1 2">
    <name type="scientific">Paramuricea clavata</name>
    <name type="common">Red gorgonian</name>
    <name type="synonym">Violescent sea-whip</name>
    <dbReference type="NCBI Taxonomy" id="317549"/>
    <lineage>
        <taxon>Eukaryota</taxon>
        <taxon>Metazoa</taxon>
        <taxon>Cnidaria</taxon>
        <taxon>Anthozoa</taxon>
        <taxon>Octocorallia</taxon>
        <taxon>Malacalcyonacea</taxon>
        <taxon>Plexauridae</taxon>
        <taxon>Paramuricea</taxon>
    </lineage>
</organism>
<dbReference type="EMBL" id="CACRXK020006113">
    <property type="protein sequence ID" value="CAB4008405.1"/>
    <property type="molecule type" value="Genomic_DNA"/>
</dbReference>